<evidence type="ECO:0000313" key="1">
    <source>
        <dbReference type="EMBL" id="CAG5153292.1"/>
    </source>
</evidence>
<protein>
    <submittedName>
        <fullName evidence="1">Uncharacterized protein</fullName>
    </submittedName>
</protein>
<name>A0A8J2HY00_9PLEO</name>
<dbReference type="AlphaFoldDB" id="A0A8J2HY00"/>
<dbReference type="GeneID" id="67014637"/>
<accession>A0A8J2HY00</accession>
<dbReference type="EMBL" id="CAJRGZ010000016">
    <property type="protein sequence ID" value="CAG5153292.1"/>
    <property type="molecule type" value="Genomic_DNA"/>
</dbReference>
<organism evidence="1 2">
    <name type="scientific">Alternaria atra</name>
    <dbReference type="NCBI Taxonomy" id="119953"/>
    <lineage>
        <taxon>Eukaryota</taxon>
        <taxon>Fungi</taxon>
        <taxon>Dikarya</taxon>
        <taxon>Ascomycota</taxon>
        <taxon>Pezizomycotina</taxon>
        <taxon>Dothideomycetes</taxon>
        <taxon>Pleosporomycetidae</taxon>
        <taxon>Pleosporales</taxon>
        <taxon>Pleosporineae</taxon>
        <taxon>Pleosporaceae</taxon>
        <taxon>Alternaria</taxon>
        <taxon>Alternaria sect. Ulocladioides</taxon>
    </lineage>
</organism>
<comment type="caution">
    <text evidence="1">The sequence shown here is derived from an EMBL/GenBank/DDBJ whole genome shotgun (WGS) entry which is preliminary data.</text>
</comment>
<dbReference type="Proteomes" id="UP000676310">
    <property type="component" value="Unassembled WGS sequence"/>
</dbReference>
<evidence type="ECO:0000313" key="2">
    <source>
        <dbReference type="Proteomes" id="UP000676310"/>
    </source>
</evidence>
<proteinExistence type="predicted"/>
<sequence>MPLRILLKSILHNTLERRLQYPMAYNLEISPNNHLSSSLLYLPLRPSWPSLLVSYTLFVVDTGGKKMRSINNEISNKVYSELEDQYSP</sequence>
<dbReference type="RefSeq" id="XP_043166657.1">
    <property type="nucleotide sequence ID" value="XM_043310722.1"/>
</dbReference>
<keyword evidence="2" id="KW-1185">Reference proteome</keyword>
<reference evidence="1" key="1">
    <citation type="submission" date="2021-05" db="EMBL/GenBank/DDBJ databases">
        <authorList>
            <person name="Stam R."/>
        </authorList>
    </citation>
    <scope>NUCLEOTIDE SEQUENCE</scope>
    <source>
        <strain evidence="1">CS162</strain>
    </source>
</reference>
<gene>
    <name evidence="1" type="ORF">ALTATR162_LOCUS3116</name>
</gene>